<keyword evidence="2" id="KW-0158">Chromosome</keyword>
<name>A0A2H3JP63_WOLCO</name>
<dbReference type="GO" id="GO:0005694">
    <property type="term" value="C:chromosome"/>
    <property type="evidence" value="ECO:0007669"/>
    <property type="project" value="UniProtKB-SubCell"/>
</dbReference>
<dbReference type="AlphaFoldDB" id="A0A2H3JP63"/>
<dbReference type="SUPFAM" id="SSF82199">
    <property type="entry name" value="SET domain"/>
    <property type="match status" value="1"/>
</dbReference>
<evidence type="ECO:0000256" key="5">
    <source>
        <dbReference type="ARBA" id="ARBA00022691"/>
    </source>
</evidence>
<dbReference type="InterPro" id="IPR003616">
    <property type="entry name" value="Post-SET_dom"/>
</dbReference>
<dbReference type="Gene3D" id="2.170.270.10">
    <property type="entry name" value="SET domain"/>
    <property type="match status" value="1"/>
</dbReference>
<dbReference type="GO" id="GO:0046872">
    <property type="term" value="F:metal ion binding"/>
    <property type="evidence" value="ECO:0007669"/>
    <property type="project" value="UniProtKB-KW"/>
</dbReference>
<gene>
    <name evidence="10" type="ORF">WOLCODRAFT_75444</name>
</gene>
<dbReference type="InterPro" id="IPR050973">
    <property type="entry name" value="H3K9_Histone-Lys_N-MTase"/>
</dbReference>
<reference evidence="10 11" key="1">
    <citation type="journal article" date="2012" name="Science">
        <title>The Paleozoic origin of enzymatic lignin decomposition reconstructed from 31 fungal genomes.</title>
        <authorList>
            <person name="Floudas D."/>
            <person name="Binder M."/>
            <person name="Riley R."/>
            <person name="Barry K."/>
            <person name="Blanchette R.A."/>
            <person name="Henrissat B."/>
            <person name="Martinez A.T."/>
            <person name="Otillar R."/>
            <person name="Spatafora J.W."/>
            <person name="Yadav J.S."/>
            <person name="Aerts A."/>
            <person name="Benoit I."/>
            <person name="Boyd A."/>
            <person name="Carlson A."/>
            <person name="Copeland A."/>
            <person name="Coutinho P.M."/>
            <person name="de Vries R.P."/>
            <person name="Ferreira P."/>
            <person name="Findley K."/>
            <person name="Foster B."/>
            <person name="Gaskell J."/>
            <person name="Glotzer D."/>
            <person name="Gorecki P."/>
            <person name="Heitman J."/>
            <person name="Hesse C."/>
            <person name="Hori C."/>
            <person name="Igarashi K."/>
            <person name="Jurgens J.A."/>
            <person name="Kallen N."/>
            <person name="Kersten P."/>
            <person name="Kohler A."/>
            <person name="Kuees U."/>
            <person name="Kumar T.K.A."/>
            <person name="Kuo A."/>
            <person name="LaButti K."/>
            <person name="Larrondo L.F."/>
            <person name="Lindquist E."/>
            <person name="Ling A."/>
            <person name="Lombard V."/>
            <person name="Lucas S."/>
            <person name="Lundell T."/>
            <person name="Martin R."/>
            <person name="McLaughlin D.J."/>
            <person name="Morgenstern I."/>
            <person name="Morin E."/>
            <person name="Murat C."/>
            <person name="Nagy L.G."/>
            <person name="Nolan M."/>
            <person name="Ohm R.A."/>
            <person name="Patyshakuliyeva A."/>
            <person name="Rokas A."/>
            <person name="Ruiz-Duenas F.J."/>
            <person name="Sabat G."/>
            <person name="Salamov A."/>
            <person name="Samejima M."/>
            <person name="Schmutz J."/>
            <person name="Slot J.C."/>
            <person name="St John F."/>
            <person name="Stenlid J."/>
            <person name="Sun H."/>
            <person name="Sun S."/>
            <person name="Syed K."/>
            <person name="Tsang A."/>
            <person name="Wiebenga A."/>
            <person name="Young D."/>
            <person name="Pisabarro A."/>
            <person name="Eastwood D.C."/>
            <person name="Martin F."/>
            <person name="Cullen D."/>
            <person name="Grigoriev I.V."/>
            <person name="Hibbett D.S."/>
        </authorList>
    </citation>
    <scope>NUCLEOTIDE SEQUENCE [LARGE SCALE GENOMIC DNA]</scope>
    <source>
        <strain evidence="10 11">MD-104</strain>
    </source>
</reference>
<evidence type="ECO:0000256" key="2">
    <source>
        <dbReference type="ARBA" id="ARBA00022454"/>
    </source>
</evidence>
<evidence type="ECO:0000256" key="7">
    <source>
        <dbReference type="ARBA" id="ARBA00022833"/>
    </source>
</evidence>
<keyword evidence="3" id="KW-0489">Methyltransferase</keyword>
<evidence type="ECO:0000259" key="9">
    <source>
        <dbReference type="PROSITE" id="PS50868"/>
    </source>
</evidence>
<feature type="domain" description="SET" evidence="8">
    <location>
        <begin position="1"/>
        <end position="86"/>
    </location>
</feature>
<dbReference type="PANTHER" id="PTHR46223:SF3">
    <property type="entry name" value="HISTONE-LYSINE N-METHYLTRANSFERASE SET-23"/>
    <property type="match status" value="1"/>
</dbReference>
<proteinExistence type="predicted"/>
<dbReference type="PROSITE" id="PS50280">
    <property type="entry name" value="SET"/>
    <property type="match status" value="1"/>
</dbReference>
<dbReference type="STRING" id="742152.A0A2H3JP63"/>
<protein>
    <submittedName>
        <fullName evidence="10">SET domain-containing protein</fullName>
    </submittedName>
</protein>
<accession>A0A2H3JP63</accession>
<dbReference type="PROSITE" id="PS50868">
    <property type="entry name" value="POST_SET"/>
    <property type="match status" value="1"/>
</dbReference>
<evidence type="ECO:0000259" key="8">
    <source>
        <dbReference type="PROSITE" id="PS50280"/>
    </source>
</evidence>
<dbReference type="OMA" id="FDLDFWH"/>
<keyword evidence="5" id="KW-0949">S-adenosyl-L-methionine</keyword>
<keyword evidence="7" id="KW-0862">Zinc</keyword>
<organism evidence="10 11">
    <name type="scientific">Wolfiporia cocos (strain MD-104)</name>
    <name type="common">Brown rot fungus</name>
    <dbReference type="NCBI Taxonomy" id="742152"/>
    <lineage>
        <taxon>Eukaryota</taxon>
        <taxon>Fungi</taxon>
        <taxon>Dikarya</taxon>
        <taxon>Basidiomycota</taxon>
        <taxon>Agaricomycotina</taxon>
        <taxon>Agaricomycetes</taxon>
        <taxon>Polyporales</taxon>
        <taxon>Phaeolaceae</taxon>
        <taxon>Wolfiporia</taxon>
    </lineage>
</organism>
<dbReference type="GO" id="GO:0032259">
    <property type="term" value="P:methylation"/>
    <property type="evidence" value="ECO:0007669"/>
    <property type="project" value="UniProtKB-KW"/>
</dbReference>
<keyword evidence="4" id="KW-0808">Transferase</keyword>
<evidence type="ECO:0000256" key="6">
    <source>
        <dbReference type="ARBA" id="ARBA00022723"/>
    </source>
</evidence>
<dbReference type="Proteomes" id="UP000218811">
    <property type="component" value="Unassembled WGS sequence"/>
</dbReference>
<evidence type="ECO:0000256" key="4">
    <source>
        <dbReference type="ARBA" id="ARBA00022679"/>
    </source>
</evidence>
<dbReference type="EMBL" id="KB468146">
    <property type="protein sequence ID" value="PCH43681.1"/>
    <property type="molecule type" value="Genomic_DNA"/>
</dbReference>
<feature type="non-terminal residue" evidence="10">
    <location>
        <position position="1"/>
    </location>
</feature>
<dbReference type="OrthoDB" id="308383at2759"/>
<keyword evidence="6" id="KW-0479">Metal-binding</keyword>
<comment type="subcellular location">
    <subcellularLocation>
        <location evidence="1">Chromosome</location>
    </subcellularLocation>
</comment>
<dbReference type="InterPro" id="IPR046341">
    <property type="entry name" value="SET_dom_sf"/>
</dbReference>
<evidence type="ECO:0000256" key="1">
    <source>
        <dbReference type="ARBA" id="ARBA00004286"/>
    </source>
</evidence>
<dbReference type="InterPro" id="IPR001214">
    <property type="entry name" value="SET_dom"/>
</dbReference>
<sequence>YNHFGRTYLFDLDFWHLHQGSEDWENLYSVDAFHAGNFTRYLNHSCDPNCKIVPCYINEANVDKPLLTIFTCQDVHPGEELCFSYFGEMVDDEEIEKVRQSGAVLTFLQDKSRNSNDAVYIPCQCGTKKCRGRMWT</sequence>
<dbReference type="Pfam" id="PF00856">
    <property type="entry name" value="SET"/>
    <property type="match status" value="1"/>
</dbReference>
<feature type="domain" description="Post-SET" evidence="9">
    <location>
        <begin position="119"/>
        <end position="135"/>
    </location>
</feature>
<dbReference type="GO" id="GO:0008168">
    <property type="term" value="F:methyltransferase activity"/>
    <property type="evidence" value="ECO:0007669"/>
    <property type="project" value="UniProtKB-KW"/>
</dbReference>
<dbReference type="PANTHER" id="PTHR46223">
    <property type="entry name" value="HISTONE-LYSINE N-METHYLTRANSFERASE SUV39H"/>
    <property type="match status" value="1"/>
</dbReference>
<evidence type="ECO:0000313" key="11">
    <source>
        <dbReference type="Proteomes" id="UP000218811"/>
    </source>
</evidence>
<evidence type="ECO:0000313" key="10">
    <source>
        <dbReference type="EMBL" id="PCH43681.1"/>
    </source>
</evidence>
<keyword evidence="11" id="KW-1185">Reference proteome</keyword>
<evidence type="ECO:0000256" key="3">
    <source>
        <dbReference type="ARBA" id="ARBA00022603"/>
    </source>
</evidence>